<dbReference type="Proteomes" id="UP000009168">
    <property type="component" value="Unassembled WGS sequence"/>
</dbReference>
<dbReference type="RefSeq" id="XP_001010340.1">
    <property type="nucleotide sequence ID" value="XM_001010340.1"/>
</dbReference>
<reference evidence="2" key="1">
    <citation type="journal article" date="2006" name="PLoS Biol.">
        <title>Macronuclear genome sequence of the ciliate Tetrahymena thermophila, a model eukaryote.</title>
        <authorList>
            <person name="Eisen J.A."/>
            <person name="Coyne R.S."/>
            <person name="Wu M."/>
            <person name="Wu D."/>
            <person name="Thiagarajan M."/>
            <person name="Wortman J.R."/>
            <person name="Badger J.H."/>
            <person name="Ren Q."/>
            <person name="Amedeo P."/>
            <person name="Jones K.M."/>
            <person name="Tallon L.J."/>
            <person name="Delcher A.L."/>
            <person name="Salzberg S.L."/>
            <person name="Silva J.C."/>
            <person name="Haas B.J."/>
            <person name="Majoros W.H."/>
            <person name="Farzad M."/>
            <person name="Carlton J.M."/>
            <person name="Smith R.K. Jr."/>
            <person name="Garg J."/>
            <person name="Pearlman R.E."/>
            <person name="Karrer K.M."/>
            <person name="Sun L."/>
            <person name="Manning G."/>
            <person name="Elde N.C."/>
            <person name="Turkewitz A.P."/>
            <person name="Asai D.J."/>
            <person name="Wilkes D.E."/>
            <person name="Wang Y."/>
            <person name="Cai H."/>
            <person name="Collins K."/>
            <person name="Stewart B.A."/>
            <person name="Lee S.R."/>
            <person name="Wilamowska K."/>
            <person name="Weinberg Z."/>
            <person name="Ruzzo W.L."/>
            <person name="Wloga D."/>
            <person name="Gaertig J."/>
            <person name="Frankel J."/>
            <person name="Tsao C.-C."/>
            <person name="Gorovsky M.A."/>
            <person name="Keeling P.J."/>
            <person name="Waller R.F."/>
            <person name="Patron N.J."/>
            <person name="Cherry J.M."/>
            <person name="Stover N.A."/>
            <person name="Krieger C.J."/>
            <person name="del Toro C."/>
            <person name="Ryder H.F."/>
            <person name="Williamson S.C."/>
            <person name="Barbeau R.A."/>
            <person name="Hamilton E.P."/>
            <person name="Orias E."/>
        </authorList>
    </citation>
    <scope>NUCLEOTIDE SEQUENCE [LARGE SCALE GENOMIC DNA]</scope>
    <source>
        <strain evidence="2">SB210</strain>
    </source>
</reference>
<proteinExistence type="predicted"/>
<dbReference type="AlphaFoldDB" id="Q22XS6"/>
<dbReference type="EMBL" id="GG662802">
    <property type="protein sequence ID" value="EAR90095.1"/>
    <property type="molecule type" value="Genomic_DNA"/>
</dbReference>
<dbReference type="HOGENOM" id="CLU_2189274_0_0_1"/>
<organism evidence="1 2">
    <name type="scientific">Tetrahymena thermophila (strain SB210)</name>
    <dbReference type="NCBI Taxonomy" id="312017"/>
    <lineage>
        <taxon>Eukaryota</taxon>
        <taxon>Sar</taxon>
        <taxon>Alveolata</taxon>
        <taxon>Ciliophora</taxon>
        <taxon>Intramacronucleata</taxon>
        <taxon>Oligohymenophorea</taxon>
        <taxon>Hymenostomatida</taxon>
        <taxon>Tetrahymenina</taxon>
        <taxon>Tetrahymenidae</taxon>
        <taxon>Tetrahymena</taxon>
    </lineage>
</organism>
<accession>Q22XS6</accession>
<gene>
    <name evidence="1" type="ORF">TTHERM_01005200</name>
</gene>
<name>Q22XS6_TETTS</name>
<sequence>MEGIRLDITHTAISKTSYYRTTLTILNGNQLIIFHFSITHQINFSISYLLSKPQSRDRNLLELTSSTEKLFIILIPNQINLVSASRFICHLYNQVFNILKKLRIKRQSR</sequence>
<dbReference type="KEGG" id="tet:TTHERM_01005200"/>
<protein>
    <submittedName>
        <fullName evidence="1">Uncharacterized protein</fullName>
    </submittedName>
</protein>
<dbReference type="GeneID" id="7834289"/>
<dbReference type="InParanoid" id="Q22XS6"/>
<evidence type="ECO:0000313" key="2">
    <source>
        <dbReference type="Proteomes" id="UP000009168"/>
    </source>
</evidence>
<evidence type="ECO:0000313" key="1">
    <source>
        <dbReference type="EMBL" id="EAR90095.1"/>
    </source>
</evidence>
<keyword evidence="2" id="KW-1185">Reference proteome</keyword>